<keyword evidence="2" id="KW-1185">Reference proteome</keyword>
<dbReference type="VEuPathDB" id="FungiDB:CPSG_02748"/>
<sequence>MWLRCVSRIGYPRSSCSRYSIPVRCTICRPDLAHLQTWERMHMCRTYFAESQRLDGSRFISSQRHVPLIGTVKSKPCLGLHSLSCRGMEGFWLWLSVHHRGSRMRYYFISVWVG</sequence>
<reference evidence="2" key="2">
    <citation type="submission" date="2010-03" db="EMBL/GenBank/DDBJ databases">
        <title>The genome sequence of Coccidioides posadasii strain Silveira.</title>
        <authorList>
            <consortium name="The Broad Institute Genome Sequencing Center for Infectious Disease"/>
            <person name="Neafsey D."/>
            <person name="Orbach M."/>
            <person name="Henn M.R."/>
            <person name="Cole G.T."/>
            <person name="Galgiani J."/>
            <person name="Gardner M.J."/>
            <person name="Kirkland T.N."/>
            <person name="Taylor J.W."/>
            <person name="Young S.K."/>
            <person name="Zeng Q."/>
            <person name="Koehrsen M."/>
            <person name="Alvarado L."/>
            <person name="Berlin A."/>
            <person name="Borenstein D."/>
            <person name="Chapman S.B."/>
            <person name="Chen Z."/>
            <person name="Engels R."/>
            <person name="Freedman E."/>
            <person name="Gellesch M."/>
            <person name="Goldberg J."/>
            <person name="Griggs A."/>
            <person name="Gujja S."/>
            <person name="Heilman E."/>
            <person name="Heiman D."/>
            <person name="Howarth C."/>
            <person name="Jen D."/>
            <person name="Larson L."/>
            <person name="Mehta T."/>
            <person name="Neiman D."/>
            <person name="Park D."/>
            <person name="Pearson M."/>
            <person name="Richards J."/>
            <person name="Roberts A."/>
            <person name="Saif S."/>
            <person name="Shea T."/>
            <person name="Shenoy N."/>
            <person name="Sisk P."/>
            <person name="Stolte C."/>
            <person name="Sykes S."/>
            <person name="Walk T."/>
            <person name="White J."/>
            <person name="Yandava C."/>
            <person name="Haas B."/>
            <person name="Nusbaum C."/>
            <person name="Birren B."/>
        </authorList>
    </citation>
    <scope>NUCLEOTIDE SEQUENCE [LARGE SCALE GENOMIC DNA]</scope>
    <source>
        <strain evidence="2">RMSCC 757 / Silveira</strain>
    </source>
</reference>
<reference evidence="2" key="1">
    <citation type="journal article" date="2010" name="Genome Res.">
        <title>Population genomic sequencing of Coccidioides fungi reveals recent hybridization and transposon control.</title>
        <authorList>
            <person name="Neafsey D.E."/>
            <person name="Barker B.M."/>
            <person name="Sharpton T.J."/>
            <person name="Stajich J.E."/>
            <person name="Park D.J."/>
            <person name="Whiston E."/>
            <person name="Hung C.-Y."/>
            <person name="McMahan C."/>
            <person name="White J."/>
            <person name="Sykes S."/>
            <person name="Heiman D."/>
            <person name="Young S."/>
            <person name="Zeng Q."/>
            <person name="Abouelleil A."/>
            <person name="Aftuck L."/>
            <person name="Bessette D."/>
            <person name="Brown A."/>
            <person name="FitzGerald M."/>
            <person name="Lui A."/>
            <person name="Macdonald J.P."/>
            <person name="Priest M."/>
            <person name="Orbach M.J."/>
            <person name="Galgiani J.N."/>
            <person name="Kirkland T.N."/>
            <person name="Cole G.T."/>
            <person name="Birren B.W."/>
            <person name="Henn M.R."/>
            <person name="Taylor J.W."/>
            <person name="Rounsley S.D."/>
        </authorList>
    </citation>
    <scope>NUCLEOTIDE SEQUENCE [LARGE SCALE GENOMIC DNA]</scope>
    <source>
        <strain evidence="2">RMSCC 757 / Silveira</strain>
    </source>
</reference>
<name>E9CY78_COCPS</name>
<dbReference type="Proteomes" id="UP000002497">
    <property type="component" value="Unassembled WGS sequence"/>
</dbReference>
<dbReference type="EMBL" id="GL636488">
    <property type="protein sequence ID" value="EFW20905.1"/>
    <property type="molecule type" value="Genomic_DNA"/>
</dbReference>
<gene>
    <name evidence="1" type="ORF">CPSG_02748</name>
</gene>
<dbReference type="AlphaFoldDB" id="E9CY78"/>
<organism evidence="2">
    <name type="scientific">Coccidioides posadasii (strain RMSCC 757 / Silveira)</name>
    <name type="common">Valley fever fungus</name>
    <dbReference type="NCBI Taxonomy" id="443226"/>
    <lineage>
        <taxon>Eukaryota</taxon>
        <taxon>Fungi</taxon>
        <taxon>Dikarya</taxon>
        <taxon>Ascomycota</taxon>
        <taxon>Pezizomycotina</taxon>
        <taxon>Eurotiomycetes</taxon>
        <taxon>Eurotiomycetidae</taxon>
        <taxon>Onygenales</taxon>
        <taxon>Onygenaceae</taxon>
        <taxon>Coccidioides</taxon>
    </lineage>
</organism>
<protein>
    <submittedName>
        <fullName evidence="1">Predicted protein</fullName>
    </submittedName>
</protein>
<proteinExistence type="predicted"/>
<dbReference type="HOGENOM" id="CLU_2120871_0_0_1"/>
<evidence type="ECO:0000313" key="1">
    <source>
        <dbReference type="EMBL" id="EFW20905.1"/>
    </source>
</evidence>
<evidence type="ECO:0000313" key="2">
    <source>
        <dbReference type="Proteomes" id="UP000002497"/>
    </source>
</evidence>
<accession>E9CY78</accession>